<reference evidence="2" key="1">
    <citation type="journal article" date="2014" name="Nat. Genet.">
        <title>Genome of the human hookworm Necator americanus.</title>
        <authorList>
            <person name="Tang Y.T."/>
            <person name="Gao X."/>
            <person name="Rosa B.A."/>
            <person name="Abubucker S."/>
            <person name="Hallsworth-Pepin K."/>
            <person name="Martin J."/>
            <person name="Tyagi R."/>
            <person name="Heizer E."/>
            <person name="Zhang X."/>
            <person name="Bhonagiri-Palsikar V."/>
            <person name="Minx P."/>
            <person name="Warren W.C."/>
            <person name="Wang Q."/>
            <person name="Zhan B."/>
            <person name="Hotez P.J."/>
            <person name="Sternberg P.W."/>
            <person name="Dougall A."/>
            <person name="Gaze S.T."/>
            <person name="Mulvenna J."/>
            <person name="Sotillo J."/>
            <person name="Ranganathan S."/>
            <person name="Rabelo E.M."/>
            <person name="Wilson R.K."/>
            <person name="Felgner P.L."/>
            <person name="Bethony J."/>
            <person name="Hawdon J.M."/>
            <person name="Gasser R.B."/>
            <person name="Loukas A."/>
            <person name="Mitreva M."/>
        </authorList>
    </citation>
    <scope>NUCLEOTIDE SEQUENCE [LARGE SCALE GENOMIC DNA]</scope>
</reference>
<evidence type="ECO:0000313" key="2">
    <source>
        <dbReference type="Proteomes" id="UP000053676"/>
    </source>
</evidence>
<protein>
    <submittedName>
        <fullName evidence="1">Uncharacterized protein</fullName>
    </submittedName>
</protein>
<dbReference type="AlphaFoldDB" id="W2TW81"/>
<evidence type="ECO:0000313" key="1">
    <source>
        <dbReference type="EMBL" id="ETN86325.1"/>
    </source>
</evidence>
<sequence>MVFAGITAGGKTLLWFVSQGAKVSSQNNLDLLKDRLVVDCYPGLTLETESGPISGTEPPLTKQE</sequence>
<name>W2TW81_NECAM</name>
<dbReference type="OrthoDB" id="7951431at2759"/>
<keyword evidence="2" id="KW-1185">Reference proteome</keyword>
<proteinExistence type="predicted"/>
<dbReference type="EMBL" id="KI657576">
    <property type="protein sequence ID" value="ETN86325.1"/>
    <property type="molecule type" value="Genomic_DNA"/>
</dbReference>
<gene>
    <name evidence="1" type="ORF">NECAME_16407</name>
</gene>
<dbReference type="Proteomes" id="UP000053676">
    <property type="component" value="Unassembled WGS sequence"/>
</dbReference>
<organism evidence="1 2">
    <name type="scientific">Necator americanus</name>
    <name type="common">Human hookworm</name>
    <dbReference type="NCBI Taxonomy" id="51031"/>
    <lineage>
        <taxon>Eukaryota</taxon>
        <taxon>Metazoa</taxon>
        <taxon>Ecdysozoa</taxon>
        <taxon>Nematoda</taxon>
        <taxon>Chromadorea</taxon>
        <taxon>Rhabditida</taxon>
        <taxon>Rhabditina</taxon>
        <taxon>Rhabditomorpha</taxon>
        <taxon>Strongyloidea</taxon>
        <taxon>Ancylostomatidae</taxon>
        <taxon>Bunostominae</taxon>
        <taxon>Necator</taxon>
    </lineage>
</organism>
<dbReference type="KEGG" id="nai:NECAME_16407"/>
<accession>W2TW81</accession>